<evidence type="ECO:0000313" key="2">
    <source>
        <dbReference type="Proteomes" id="UP000499080"/>
    </source>
</evidence>
<dbReference type="EMBL" id="BGPR01020804">
    <property type="protein sequence ID" value="GBN85495.1"/>
    <property type="molecule type" value="Genomic_DNA"/>
</dbReference>
<name>A0A4Y2SE29_ARAVE</name>
<proteinExistence type="predicted"/>
<dbReference type="OrthoDB" id="4369127at2759"/>
<evidence type="ECO:0000313" key="1">
    <source>
        <dbReference type="EMBL" id="GBN85495.1"/>
    </source>
</evidence>
<protein>
    <recommendedName>
        <fullName evidence="3">Reverse transcriptase RNase H-like domain-containing protein</fullName>
    </recommendedName>
</protein>
<comment type="caution">
    <text evidence="1">The sequence shown here is derived from an EMBL/GenBank/DDBJ whole genome shotgun (WGS) entry which is preliminary data.</text>
</comment>
<sequence>MSLKSPSGRLARWALQLQEFNLKICYTPGKSNVIADMLSRPFSANQSYTCEIGHFFSADVPAKSSREMRESQLKDDHLRQIIQRFESTHMTVILQIGQEEDI</sequence>
<dbReference type="AlphaFoldDB" id="A0A4Y2SE29"/>
<dbReference type="Proteomes" id="UP000499080">
    <property type="component" value="Unassembled WGS sequence"/>
</dbReference>
<accession>A0A4Y2SE29</accession>
<gene>
    <name evidence="1" type="ORF">AVEN_77443_1</name>
</gene>
<organism evidence="1 2">
    <name type="scientific">Araneus ventricosus</name>
    <name type="common">Orbweaver spider</name>
    <name type="synonym">Epeira ventricosa</name>
    <dbReference type="NCBI Taxonomy" id="182803"/>
    <lineage>
        <taxon>Eukaryota</taxon>
        <taxon>Metazoa</taxon>
        <taxon>Ecdysozoa</taxon>
        <taxon>Arthropoda</taxon>
        <taxon>Chelicerata</taxon>
        <taxon>Arachnida</taxon>
        <taxon>Araneae</taxon>
        <taxon>Araneomorphae</taxon>
        <taxon>Entelegynae</taxon>
        <taxon>Araneoidea</taxon>
        <taxon>Araneidae</taxon>
        <taxon>Araneus</taxon>
    </lineage>
</organism>
<keyword evidence="2" id="KW-1185">Reference proteome</keyword>
<reference evidence="1 2" key="1">
    <citation type="journal article" date="2019" name="Sci. Rep.">
        <title>Orb-weaving spider Araneus ventricosus genome elucidates the spidroin gene catalogue.</title>
        <authorList>
            <person name="Kono N."/>
            <person name="Nakamura H."/>
            <person name="Ohtoshi R."/>
            <person name="Moran D.A.P."/>
            <person name="Shinohara A."/>
            <person name="Yoshida Y."/>
            <person name="Fujiwara M."/>
            <person name="Mori M."/>
            <person name="Tomita M."/>
            <person name="Arakawa K."/>
        </authorList>
    </citation>
    <scope>NUCLEOTIDE SEQUENCE [LARGE SCALE GENOMIC DNA]</scope>
</reference>
<evidence type="ECO:0008006" key="3">
    <source>
        <dbReference type="Google" id="ProtNLM"/>
    </source>
</evidence>